<dbReference type="AlphaFoldDB" id="A0ABD0J6H9"/>
<dbReference type="InterPro" id="IPR019397">
    <property type="entry name" value="Uncharacterised_TMEM39"/>
</dbReference>
<evidence type="ECO:0000256" key="7">
    <source>
        <dbReference type="SAM" id="Phobius"/>
    </source>
</evidence>
<protein>
    <recommendedName>
        <fullName evidence="10">Transmembrane protein 39A</fullName>
    </recommendedName>
</protein>
<gene>
    <name evidence="8" type="ORF">BaRGS_00038377</name>
</gene>
<name>A0ABD0J6H9_9CAEN</name>
<dbReference type="GO" id="GO:0016020">
    <property type="term" value="C:membrane"/>
    <property type="evidence" value="ECO:0007669"/>
    <property type="project" value="UniProtKB-SubCell"/>
</dbReference>
<feature type="transmembrane region" description="Helical" evidence="7">
    <location>
        <begin position="63"/>
        <end position="82"/>
    </location>
</feature>
<evidence type="ECO:0000256" key="6">
    <source>
        <dbReference type="SAM" id="MobiDB-lite"/>
    </source>
</evidence>
<feature type="transmembrane region" description="Helical" evidence="7">
    <location>
        <begin position="442"/>
        <end position="463"/>
    </location>
</feature>
<dbReference type="Pfam" id="PF10271">
    <property type="entry name" value="Tmp39"/>
    <property type="match status" value="1"/>
</dbReference>
<evidence type="ECO:0000256" key="4">
    <source>
        <dbReference type="ARBA" id="ARBA00022989"/>
    </source>
</evidence>
<evidence type="ECO:0008006" key="10">
    <source>
        <dbReference type="Google" id="ProtNLM"/>
    </source>
</evidence>
<evidence type="ECO:0000256" key="1">
    <source>
        <dbReference type="ARBA" id="ARBA00004141"/>
    </source>
</evidence>
<reference evidence="8 9" key="1">
    <citation type="journal article" date="2023" name="Sci. Data">
        <title>Genome assembly of the Korean intertidal mud-creeper Batillaria attramentaria.</title>
        <authorList>
            <person name="Patra A.K."/>
            <person name="Ho P.T."/>
            <person name="Jun S."/>
            <person name="Lee S.J."/>
            <person name="Kim Y."/>
            <person name="Won Y.J."/>
        </authorList>
    </citation>
    <scope>NUCLEOTIDE SEQUENCE [LARGE SCALE GENOMIC DNA]</scope>
    <source>
        <strain evidence="8">Wonlab-2016</strain>
    </source>
</reference>
<keyword evidence="4 7" id="KW-1133">Transmembrane helix</keyword>
<evidence type="ECO:0000313" key="9">
    <source>
        <dbReference type="Proteomes" id="UP001519460"/>
    </source>
</evidence>
<accession>A0ABD0J6H9</accession>
<evidence type="ECO:0000313" key="8">
    <source>
        <dbReference type="EMBL" id="KAK7462583.1"/>
    </source>
</evidence>
<keyword evidence="3 7" id="KW-0812">Transmembrane</keyword>
<evidence type="ECO:0000256" key="3">
    <source>
        <dbReference type="ARBA" id="ARBA00022692"/>
    </source>
</evidence>
<feature type="transmembrane region" description="Helical" evidence="7">
    <location>
        <begin position="417"/>
        <end position="436"/>
    </location>
</feature>
<feature type="transmembrane region" description="Helical" evidence="7">
    <location>
        <begin position="276"/>
        <end position="295"/>
    </location>
</feature>
<feature type="transmembrane region" description="Helical" evidence="7">
    <location>
        <begin position="315"/>
        <end position="336"/>
    </location>
</feature>
<feature type="compositionally biased region" description="Low complexity" evidence="6">
    <location>
        <begin position="13"/>
        <end position="24"/>
    </location>
</feature>
<sequence length="487" mass="55681">MPGGRRIFSRIQSGSSYPSSAKGGSSSGSHGGDEREPNLIPLASMVVLPKHVVLPEIPADGNLYFEVILYVFGVIVMGLQYVNLYKTVWWLPHSHANYALNFYLIDPYLVSFLAVIMSRRLVICFLQEVLVCRSHQGLIYWLLQLLRVVVLGMVVTLLGYTGYHVVTQHSPLYSLFLCYPLATYLILFGFTVKPLYKRYQAWPRPVAGIERPTTKHRGSSREASSPSAASAASLMAGMSAAEKDPLLFHSCTLTPDVVREEVELLKTDFNDRMKQVLFNSMLSAYYMAFVPLCFAQNVQNNCDACWNTLYYDTWWVGQHVCLTWLSTFLMLVTHFLSPRYLDLLHRSALHLGRWQRVEGRHVHVPYSAWSELQVWPQGALVKHVRGLFKADGVNVTAEPGNSMHARFYFLFHQPMHVMTWLLVLAAILVFYQFFRLAQSTEWSHVMCIALVLFCNFYTVFKLLRDFFIMGKTYRDHDPAANTQTRSD</sequence>
<dbReference type="EMBL" id="JACVVK020000616">
    <property type="protein sequence ID" value="KAK7462583.1"/>
    <property type="molecule type" value="Genomic_DNA"/>
</dbReference>
<dbReference type="Proteomes" id="UP001519460">
    <property type="component" value="Unassembled WGS sequence"/>
</dbReference>
<comment type="caution">
    <text evidence="8">The sequence shown here is derived from an EMBL/GenBank/DDBJ whole genome shotgun (WGS) entry which is preliminary data.</text>
</comment>
<comment type="subcellular location">
    <subcellularLocation>
        <location evidence="1">Membrane</location>
        <topology evidence="1">Multi-pass membrane protein</topology>
    </subcellularLocation>
</comment>
<comment type="similarity">
    <text evidence="2">Belongs to the TMEM39 family.</text>
</comment>
<evidence type="ECO:0000256" key="5">
    <source>
        <dbReference type="ARBA" id="ARBA00023136"/>
    </source>
</evidence>
<feature type="transmembrane region" description="Helical" evidence="7">
    <location>
        <begin position="102"/>
        <end position="126"/>
    </location>
</feature>
<evidence type="ECO:0000256" key="2">
    <source>
        <dbReference type="ARBA" id="ARBA00010737"/>
    </source>
</evidence>
<dbReference type="PANTHER" id="PTHR12995">
    <property type="entry name" value="FI21814P1"/>
    <property type="match status" value="1"/>
</dbReference>
<keyword evidence="9" id="KW-1185">Reference proteome</keyword>
<keyword evidence="5 7" id="KW-0472">Membrane</keyword>
<feature type="transmembrane region" description="Helical" evidence="7">
    <location>
        <begin position="138"/>
        <end position="160"/>
    </location>
</feature>
<feature type="region of interest" description="Disordered" evidence="6">
    <location>
        <begin position="11"/>
        <end position="33"/>
    </location>
</feature>
<proteinExistence type="inferred from homology"/>
<dbReference type="PANTHER" id="PTHR12995:SF4">
    <property type="entry name" value="FI21814P1"/>
    <property type="match status" value="1"/>
</dbReference>
<feature type="transmembrane region" description="Helical" evidence="7">
    <location>
        <begin position="172"/>
        <end position="192"/>
    </location>
</feature>
<organism evidence="8 9">
    <name type="scientific">Batillaria attramentaria</name>
    <dbReference type="NCBI Taxonomy" id="370345"/>
    <lineage>
        <taxon>Eukaryota</taxon>
        <taxon>Metazoa</taxon>
        <taxon>Spiralia</taxon>
        <taxon>Lophotrochozoa</taxon>
        <taxon>Mollusca</taxon>
        <taxon>Gastropoda</taxon>
        <taxon>Caenogastropoda</taxon>
        <taxon>Sorbeoconcha</taxon>
        <taxon>Cerithioidea</taxon>
        <taxon>Batillariidae</taxon>
        <taxon>Batillaria</taxon>
    </lineage>
</organism>